<feature type="domain" description="HTH cro/C1-type" evidence="1">
    <location>
        <begin position="35"/>
        <end position="92"/>
    </location>
</feature>
<proteinExistence type="predicted"/>
<keyword evidence="3" id="KW-1185">Reference proteome</keyword>
<dbReference type="InterPro" id="IPR010982">
    <property type="entry name" value="Lambda_DNA-bd_dom_sf"/>
</dbReference>
<name>A0AB36R8P1_9HYPH</name>
<reference evidence="3" key="1">
    <citation type="submission" date="2017-08" db="EMBL/GenBank/DDBJ databases">
        <title>Mesorhizobium wenxinae sp. nov., a novel rhizobial species isolated from root nodules of chickpea (Cicer arietinum L.).</title>
        <authorList>
            <person name="Zhang J."/>
        </authorList>
    </citation>
    <scope>NUCLEOTIDE SEQUENCE [LARGE SCALE GENOMIC DNA]</scope>
    <source>
        <strain evidence="3">USDA 3392</strain>
    </source>
</reference>
<dbReference type="CDD" id="cd00093">
    <property type="entry name" value="HTH_XRE"/>
    <property type="match status" value="1"/>
</dbReference>
<evidence type="ECO:0000313" key="2">
    <source>
        <dbReference type="EMBL" id="PAQ00925.1"/>
    </source>
</evidence>
<evidence type="ECO:0000259" key="1">
    <source>
        <dbReference type="PROSITE" id="PS50943"/>
    </source>
</evidence>
<dbReference type="PROSITE" id="PS50943">
    <property type="entry name" value="HTH_CROC1"/>
    <property type="match status" value="1"/>
</dbReference>
<protein>
    <recommendedName>
        <fullName evidence="1">HTH cro/C1-type domain-containing protein</fullName>
    </recommendedName>
</protein>
<dbReference type="GO" id="GO:0003677">
    <property type="term" value="F:DNA binding"/>
    <property type="evidence" value="ECO:0007669"/>
    <property type="project" value="InterPro"/>
</dbReference>
<dbReference type="SMART" id="SM00530">
    <property type="entry name" value="HTH_XRE"/>
    <property type="match status" value="1"/>
</dbReference>
<dbReference type="InterPro" id="IPR001387">
    <property type="entry name" value="Cro/C1-type_HTH"/>
</dbReference>
<organism evidence="2 3">
    <name type="scientific">Mesorhizobium mediterraneum</name>
    <dbReference type="NCBI Taxonomy" id="43617"/>
    <lineage>
        <taxon>Bacteria</taxon>
        <taxon>Pseudomonadati</taxon>
        <taxon>Pseudomonadota</taxon>
        <taxon>Alphaproteobacteria</taxon>
        <taxon>Hyphomicrobiales</taxon>
        <taxon>Phyllobacteriaceae</taxon>
        <taxon>Mesorhizobium</taxon>
    </lineage>
</organism>
<dbReference type="AlphaFoldDB" id="A0AB36R8P1"/>
<dbReference type="Gene3D" id="1.10.260.40">
    <property type="entry name" value="lambda repressor-like DNA-binding domains"/>
    <property type="match status" value="1"/>
</dbReference>
<dbReference type="Proteomes" id="UP000216215">
    <property type="component" value="Unassembled WGS sequence"/>
</dbReference>
<accession>A0AB36R8P1</accession>
<gene>
    <name evidence="2" type="ORF">CIT25_17820</name>
</gene>
<sequence>MFGLRKNLFAKLKGSKAFRSAYVRETVKQGVAHQIRAMRESRNMKQADLAALSGKSQSNIARLEDPDYGKFTLQTLLEMADAFDVWLSIEFVSFKEGLSRSEDKSVAGLNAKSFSDDDSTWSSKNPNVFTNENSVRPWASRTTFARSSS</sequence>
<dbReference type="EMBL" id="NPKI01000019">
    <property type="protein sequence ID" value="PAQ00925.1"/>
    <property type="molecule type" value="Genomic_DNA"/>
</dbReference>
<evidence type="ECO:0000313" key="3">
    <source>
        <dbReference type="Proteomes" id="UP000216215"/>
    </source>
</evidence>
<dbReference type="Pfam" id="PF01381">
    <property type="entry name" value="HTH_3"/>
    <property type="match status" value="1"/>
</dbReference>
<comment type="caution">
    <text evidence="2">The sequence shown here is derived from an EMBL/GenBank/DDBJ whole genome shotgun (WGS) entry which is preliminary data.</text>
</comment>
<dbReference type="SUPFAM" id="SSF47413">
    <property type="entry name" value="lambda repressor-like DNA-binding domains"/>
    <property type="match status" value="1"/>
</dbReference>